<organism evidence="2 3">
    <name type="scientific">Nocardia arthritidis</name>
    <dbReference type="NCBI Taxonomy" id="228602"/>
    <lineage>
        <taxon>Bacteria</taxon>
        <taxon>Bacillati</taxon>
        <taxon>Actinomycetota</taxon>
        <taxon>Actinomycetes</taxon>
        <taxon>Mycobacteriales</taxon>
        <taxon>Nocardiaceae</taxon>
        <taxon>Nocardia</taxon>
    </lineage>
</organism>
<evidence type="ECO:0000313" key="3">
    <source>
        <dbReference type="Proteomes" id="UP000503540"/>
    </source>
</evidence>
<dbReference type="EMBL" id="CP046172">
    <property type="protein sequence ID" value="QIS09518.1"/>
    <property type="molecule type" value="Genomic_DNA"/>
</dbReference>
<evidence type="ECO:0000313" key="2">
    <source>
        <dbReference type="EMBL" id="QIS09518.1"/>
    </source>
</evidence>
<feature type="domain" description="NIPSNAP" evidence="1">
    <location>
        <begin position="10"/>
        <end position="105"/>
    </location>
</feature>
<dbReference type="KEGG" id="nah:F5544_08080"/>
<dbReference type="SUPFAM" id="SSF54909">
    <property type="entry name" value="Dimeric alpha+beta barrel"/>
    <property type="match status" value="1"/>
</dbReference>
<accession>A0A6G9Y8M0</accession>
<dbReference type="Proteomes" id="UP000503540">
    <property type="component" value="Chromosome"/>
</dbReference>
<dbReference type="Gene3D" id="3.30.70.100">
    <property type="match status" value="1"/>
</dbReference>
<dbReference type="InterPro" id="IPR012577">
    <property type="entry name" value="NIPSNAP"/>
</dbReference>
<gene>
    <name evidence="2" type="ORF">F5544_08080</name>
</gene>
<dbReference type="Pfam" id="PF07978">
    <property type="entry name" value="NIPSNAP"/>
    <property type="match status" value="1"/>
</dbReference>
<dbReference type="InterPro" id="IPR011008">
    <property type="entry name" value="Dimeric_a/b-barrel"/>
</dbReference>
<name>A0A6G9Y8M0_9NOCA</name>
<reference evidence="2 3" key="1">
    <citation type="journal article" date="2019" name="ACS Chem. Biol.">
        <title>Identification and Mobilization of a Cryptic Antibiotic Biosynthesis Gene Locus from a Human-Pathogenic Nocardia Isolate.</title>
        <authorList>
            <person name="Herisse M."/>
            <person name="Ishida K."/>
            <person name="Porter J.L."/>
            <person name="Howden B."/>
            <person name="Hertweck C."/>
            <person name="Stinear T.P."/>
            <person name="Pidot S.J."/>
        </authorList>
    </citation>
    <scope>NUCLEOTIDE SEQUENCE [LARGE SCALE GENOMIC DNA]</scope>
    <source>
        <strain evidence="2 3">AUSMDU00012717</strain>
    </source>
</reference>
<sequence>MTLNQWPLLELRRYTLRPGLRDELIGLFEREFIESQEELGIRLFGQFRDELDPDLFVWLRAYPDLATRDTALPAFYVDGAAWRANRAAANATMLDSTNALLLRPATTHSALTVPDTRPERGSTEVPDTRILVTVHYLAGSPEVFTDFFDGWVRPIFDPVDSPPSAAYVTDPSPNSFPQLPNRPESVFVTFTRFADRTALDAHLNSLAESALWTEKVVPELTSWLAAPVERHLLAPTERSLLR</sequence>
<protein>
    <submittedName>
        <fullName evidence="2">NIPSNAP family protein</fullName>
    </submittedName>
</protein>
<evidence type="ECO:0000259" key="1">
    <source>
        <dbReference type="Pfam" id="PF07978"/>
    </source>
</evidence>
<dbReference type="AlphaFoldDB" id="A0A6G9Y8M0"/>
<dbReference type="RefSeq" id="WP_167472610.1">
    <property type="nucleotide sequence ID" value="NZ_CP046172.1"/>
</dbReference>
<keyword evidence="3" id="KW-1185">Reference proteome</keyword>
<proteinExistence type="predicted"/>